<dbReference type="CDD" id="cd04486">
    <property type="entry name" value="YhcR_OBF_like"/>
    <property type="match status" value="1"/>
</dbReference>
<feature type="domain" description="FIMAH" evidence="4">
    <location>
        <begin position="793"/>
        <end position="868"/>
    </location>
</feature>
<dbReference type="Pfam" id="PF03372">
    <property type="entry name" value="Exo_endo_phos"/>
    <property type="match status" value="1"/>
</dbReference>
<gene>
    <name evidence="5" type="ORF">SAMN04488563_0513</name>
</gene>
<accession>A0A1H2GI75</accession>
<dbReference type="STRING" id="419479.SAMN04488563_0513"/>
<protein>
    <submittedName>
        <fullName evidence="5">Uncharacterized protein</fullName>
    </submittedName>
</protein>
<keyword evidence="2" id="KW-0732">Signal</keyword>
<organism evidence="5 6">
    <name type="scientific">Jiangella alkaliphila</name>
    <dbReference type="NCBI Taxonomy" id="419479"/>
    <lineage>
        <taxon>Bacteria</taxon>
        <taxon>Bacillati</taxon>
        <taxon>Actinomycetota</taxon>
        <taxon>Actinomycetes</taxon>
        <taxon>Jiangellales</taxon>
        <taxon>Jiangellaceae</taxon>
        <taxon>Jiangella</taxon>
    </lineage>
</organism>
<dbReference type="NCBIfam" id="NF033681">
    <property type="entry name" value="ExeM_NucH_DNase"/>
    <property type="match status" value="1"/>
</dbReference>
<dbReference type="Proteomes" id="UP000182977">
    <property type="component" value="Chromosome I"/>
</dbReference>
<dbReference type="EMBL" id="LT629791">
    <property type="protein sequence ID" value="SDU19317.1"/>
    <property type="molecule type" value="Genomic_DNA"/>
</dbReference>
<dbReference type="InterPro" id="IPR005135">
    <property type="entry name" value="Endo/exonuclease/phosphatase"/>
</dbReference>
<feature type="signal peptide" evidence="2">
    <location>
        <begin position="1"/>
        <end position="25"/>
    </location>
</feature>
<feature type="region of interest" description="Disordered" evidence="1">
    <location>
        <begin position="180"/>
        <end position="208"/>
    </location>
</feature>
<dbReference type="AlphaFoldDB" id="A0A1H2GI75"/>
<feature type="domain" description="Endonuclease/exonuclease/phosphatase" evidence="3">
    <location>
        <begin position="514"/>
        <end position="778"/>
    </location>
</feature>
<dbReference type="RefSeq" id="WP_052762047.1">
    <property type="nucleotide sequence ID" value="NZ_KQ061219.1"/>
</dbReference>
<evidence type="ECO:0000256" key="2">
    <source>
        <dbReference type="SAM" id="SignalP"/>
    </source>
</evidence>
<dbReference type="InterPro" id="IPR036691">
    <property type="entry name" value="Endo/exonu/phosph_ase_sf"/>
</dbReference>
<dbReference type="InterPro" id="IPR047971">
    <property type="entry name" value="ExeM-like"/>
</dbReference>
<dbReference type="Gene3D" id="3.60.10.10">
    <property type="entry name" value="Endonuclease/exonuclease/phosphatase"/>
    <property type="match status" value="1"/>
</dbReference>
<dbReference type="SUPFAM" id="SSF56219">
    <property type="entry name" value="DNase I-like"/>
    <property type="match status" value="1"/>
</dbReference>
<dbReference type="InterPro" id="IPR054470">
    <property type="entry name" value="FIMAH_dom"/>
</dbReference>
<name>A0A1H2GI75_9ACTN</name>
<feature type="chain" id="PRO_5038882475" evidence="2">
    <location>
        <begin position="26"/>
        <end position="870"/>
    </location>
</feature>
<reference evidence="6" key="1">
    <citation type="submission" date="2016-10" db="EMBL/GenBank/DDBJ databases">
        <authorList>
            <person name="Varghese N."/>
            <person name="Submissions S."/>
        </authorList>
    </citation>
    <scope>NUCLEOTIDE SEQUENCE [LARGE SCALE GENOMIC DNA]</scope>
    <source>
        <strain evidence="6">DSM 45079</strain>
    </source>
</reference>
<dbReference type="OrthoDB" id="1016457at2"/>
<evidence type="ECO:0000259" key="3">
    <source>
        <dbReference type="Pfam" id="PF03372"/>
    </source>
</evidence>
<proteinExistence type="predicted"/>
<keyword evidence="6" id="KW-1185">Reference proteome</keyword>
<dbReference type="CDD" id="cd10283">
    <property type="entry name" value="MnuA_DNase1-like"/>
    <property type="match status" value="1"/>
</dbReference>
<evidence type="ECO:0000259" key="4">
    <source>
        <dbReference type="Pfam" id="PF22888"/>
    </source>
</evidence>
<dbReference type="PROSITE" id="PS51318">
    <property type="entry name" value="TAT"/>
    <property type="match status" value="1"/>
</dbReference>
<sequence>MHSTRRPLRWLAAVAAAGLAGASLAAVPALSAGAAEGDPFISELHYDNAGADTGESIEIQADPGTDLTGWQIVLYNGNGNAAYNTRTLSGAVPAAGVVVATYPTDGIQNGSPDGIALVRPDGTVAEFLSYEGGMTAAGGPANGMASVDIGVSQASSTPVGQSLQKVQDAWTGPIASTFGAVNGGGDPDPDPEPEPATIPEIQGTGADSPLVGTTVVTSGVVTAVYPTGGFGGYYLQTAGSGGDAARTASDAVFVFSPSTVGQVEIGDHVRVTGEVSEYFGLTEIEVPADGLEPLTEPAEAVKPVPFTLPASAAGREVYEGMLVRPANCFVVSDTFQLGGFGSTAFGSIGLGFGGPLVQETEVALPGTPEFDAAVAANAARAVTLDDGQSNRTATSSLVPYLTNDDPARTGAGATFQSDMIFDFRFQWNFQPTEPVTGPAPDVVTFGTGNTREANAAPQDVGGDLQISAFNVLNYFTTLGVDVPGCEAFTDRAGNPLTVSGGCDARGAWDEVSFDRQEAKIVAAINGLGADVVSLQEIENSAAFGQDRDVALATLVDALNEDAGPGTWGYVPSPAQLPSSEDVIRTAFIYRTANVEPVGESVILIDHPAFHNAREPLAQEFRALDGGWEFNAIVNHFKSKGGECGDLPEGCFDADRTAQAQALAEFADERAAATGTDDAFLLGDFNAYSGENPMQALYDAGYTDLNNEYAGEHTYVFDGKVGSLDHVLASPSVVEQDLVTGVDVWNVNSVESVLFEYSRHNYFASELFQPGTVYRASDHDPILVGLQTPGPATFDDVRDLVAHYAAAGTVNRSQAAQLTTHLDTAERLSGRGLTGPAGTSLDRFVAVAERVADDAARAALLAAAEELREQL</sequence>
<dbReference type="GO" id="GO:0003824">
    <property type="term" value="F:catalytic activity"/>
    <property type="evidence" value="ECO:0007669"/>
    <property type="project" value="InterPro"/>
</dbReference>
<evidence type="ECO:0000313" key="5">
    <source>
        <dbReference type="EMBL" id="SDU19317.1"/>
    </source>
</evidence>
<dbReference type="InterPro" id="IPR006311">
    <property type="entry name" value="TAT_signal"/>
</dbReference>
<dbReference type="Pfam" id="PF22888">
    <property type="entry name" value="FIMAH"/>
    <property type="match status" value="1"/>
</dbReference>
<evidence type="ECO:0000256" key="1">
    <source>
        <dbReference type="SAM" id="MobiDB-lite"/>
    </source>
</evidence>
<dbReference type="PANTHER" id="PTHR42834">
    <property type="entry name" value="ENDONUCLEASE/EXONUCLEASE/PHOSPHATASE FAMILY PROTEIN (AFU_ORTHOLOGUE AFUA_3G09210)"/>
    <property type="match status" value="1"/>
</dbReference>
<dbReference type="PANTHER" id="PTHR42834:SF1">
    <property type="entry name" value="ENDONUCLEASE_EXONUCLEASE_PHOSPHATASE FAMILY PROTEIN (AFU_ORTHOLOGUE AFUA_3G09210)"/>
    <property type="match status" value="1"/>
</dbReference>
<evidence type="ECO:0000313" key="6">
    <source>
        <dbReference type="Proteomes" id="UP000182977"/>
    </source>
</evidence>